<name>A0A2T2X8J4_9FIRM</name>
<gene>
    <name evidence="1" type="ORF">C7B46_17520</name>
</gene>
<reference evidence="1 2" key="1">
    <citation type="journal article" date="2014" name="BMC Genomics">
        <title>Comparison of environmental and isolate Sulfobacillus genomes reveals diverse carbon, sulfur, nitrogen, and hydrogen metabolisms.</title>
        <authorList>
            <person name="Justice N.B."/>
            <person name="Norman A."/>
            <person name="Brown C.T."/>
            <person name="Singh A."/>
            <person name="Thomas B.C."/>
            <person name="Banfield J.F."/>
        </authorList>
    </citation>
    <scope>NUCLEOTIDE SEQUENCE [LARGE SCALE GENOMIC DNA]</scope>
    <source>
        <strain evidence="1">AMDSBA4</strain>
    </source>
</reference>
<accession>A0A2T2X8J4</accession>
<organism evidence="1 2">
    <name type="scientific">Sulfobacillus benefaciens</name>
    <dbReference type="NCBI Taxonomy" id="453960"/>
    <lineage>
        <taxon>Bacteria</taxon>
        <taxon>Bacillati</taxon>
        <taxon>Bacillota</taxon>
        <taxon>Clostridia</taxon>
        <taxon>Eubacteriales</taxon>
        <taxon>Clostridiales Family XVII. Incertae Sedis</taxon>
        <taxon>Sulfobacillus</taxon>
    </lineage>
</organism>
<dbReference type="Proteomes" id="UP000242972">
    <property type="component" value="Unassembled WGS sequence"/>
</dbReference>
<proteinExistence type="predicted"/>
<dbReference type="EMBL" id="PXYW01000073">
    <property type="protein sequence ID" value="PSR30833.1"/>
    <property type="molecule type" value="Genomic_DNA"/>
</dbReference>
<evidence type="ECO:0000313" key="2">
    <source>
        <dbReference type="Proteomes" id="UP000242972"/>
    </source>
</evidence>
<sequence length="72" mass="8268">MEPTQFLMRYGHVGLGSARTMDTYTERLIPFCRWIGAAQVLVVCGHQDTAKRTMLRDYGLEIASEWYVKGLK</sequence>
<protein>
    <submittedName>
        <fullName evidence="1">Uncharacterized protein</fullName>
    </submittedName>
</protein>
<comment type="caution">
    <text evidence="1">The sequence shown here is derived from an EMBL/GenBank/DDBJ whole genome shotgun (WGS) entry which is preliminary data.</text>
</comment>
<evidence type="ECO:0000313" key="1">
    <source>
        <dbReference type="EMBL" id="PSR30833.1"/>
    </source>
</evidence>
<dbReference type="AlphaFoldDB" id="A0A2T2X8J4"/>